<proteinExistence type="inferred from homology"/>
<dbReference type="RefSeq" id="WP_100425511.1">
    <property type="nucleotide sequence ID" value="NZ_PGEX01000001.1"/>
</dbReference>
<dbReference type="Gene3D" id="3.40.50.10950">
    <property type="match status" value="1"/>
</dbReference>
<dbReference type="CDD" id="cd05311">
    <property type="entry name" value="NAD_bind_2_malic_enz"/>
    <property type="match status" value="1"/>
</dbReference>
<dbReference type="GO" id="GO:0016746">
    <property type="term" value="F:acyltransferase activity"/>
    <property type="evidence" value="ECO:0007669"/>
    <property type="project" value="InterPro"/>
</dbReference>
<dbReference type="GO" id="GO:0006108">
    <property type="term" value="P:malate metabolic process"/>
    <property type="evidence" value="ECO:0007669"/>
    <property type="project" value="InterPro"/>
</dbReference>
<comment type="similarity">
    <text evidence="3">In the N-terminal section; belongs to the malic enzymes family.</text>
</comment>
<dbReference type="InterPro" id="IPR045213">
    <property type="entry name" value="Malic_NAD-bd_bact_type"/>
</dbReference>
<keyword evidence="6" id="KW-0560">Oxidoreductase</keyword>
<dbReference type="InterPro" id="IPR042113">
    <property type="entry name" value="P_AcTrfase_dom1"/>
</dbReference>
<name>A0A2M9A752_9BACT</name>
<dbReference type="InterPro" id="IPR037062">
    <property type="entry name" value="Malic_N_dom_sf"/>
</dbReference>
<dbReference type="Gene3D" id="3.40.50.10380">
    <property type="entry name" value="Malic enzyme, N-terminal domain"/>
    <property type="match status" value="1"/>
</dbReference>
<dbReference type="PANTHER" id="PTHR43237:SF4">
    <property type="entry name" value="NADP-DEPENDENT MALIC ENZYME"/>
    <property type="match status" value="1"/>
</dbReference>
<keyword evidence="14" id="KW-1185">Reference proteome</keyword>
<dbReference type="FunFam" id="3.40.50.10380:FF:000003">
    <property type="entry name" value="NADP-dependent malic enzyme"/>
    <property type="match status" value="1"/>
</dbReference>
<evidence type="ECO:0000313" key="14">
    <source>
        <dbReference type="Proteomes" id="UP000231134"/>
    </source>
</evidence>
<comment type="cofactor">
    <cofactor evidence="2">
        <name>Mg(2+)</name>
        <dbReference type="ChEBI" id="CHEBI:18420"/>
    </cofactor>
</comment>
<dbReference type="OrthoDB" id="9805787at2"/>
<feature type="domain" description="Malic enzyme N-terminal" evidence="12">
    <location>
        <begin position="17"/>
        <end position="150"/>
    </location>
</feature>
<dbReference type="InterPro" id="IPR002505">
    <property type="entry name" value="PTA_PTB"/>
</dbReference>
<feature type="binding site" evidence="9">
    <location>
        <position position="135"/>
    </location>
    <ligand>
        <name>a divalent metal cation</name>
        <dbReference type="ChEBI" id="CHEBI:60240"/>
    </ligand>
</feature>
<comment type="similarity">
    <text evidence="4">In the C-terminal section; belongs to the phosphate acetyltransferase and butyryltransferase family.</text>
</comment>
<dbReference type="Pfam" id="PF03949">
    <property type="entry name" value="Malic_M"/>
    <property type="match status" value="1"/>
</dbReference>
<dbReference type="SUPFAM" id="SSF51735">
    <property type="entry name" value="NAD(P)-binding Rossmann-fold domains"/>
    <property type="match status" value="1"/>
</dbReference>
<feature type="binding site" evidence="10">
    <location>
        <position position="161"/>
    </location>
    <ligand>
        <name>a divalent metal cation</name>
        <dbReference type="ChEBI" id="CHEBI:60240"/>
    </ligand>
</feature>
<evidence type="ECO:0000259" key="11">
    <source>
        <dbReference type="SMART" id="SM00919"/>
    </source>
</evidence>
<feature type="binding site" evidence="9">
    <location>
        <position position="136"/>
    </location>
    <ligand>
        <name>a divalent metal cation</name>
        <dbReference type="ChEBI" id="CHEBI:60240"/>
    </ligand>
</feature>
<evidence type="ECO:0000256" key="8">
    <source>
        <dbReference type="PIRSR" id="PIRSR036684-1"/>
    </source>
</evidence>
<dbReference type="GO" id="GO:0016616">
    <property type="term" value="F:oxidoreductase activity, acting on the CH-OH group of donors, NAD or NADP as acceptor"/>
    <property type="evidence" value="ECO:0007669"/>
    <property type="project" value="InterPro"/>
</dbReference>
<accession>A0A2M9A752</accession>
<dbReference type="PIRSF" id="PIRSF036684">
    <property type="entry name" value="ME_PTA"/>
    <property type="match status" value="1"/>
</dbReference>
<dbReference type="EMBL" id="PGEX01000001">
    <property type="protein sequence ID" value="PJJ41551.1"/>
    <property type="molecule type" value="Genomic_DNA"/>
</dbReference>
<dbReference type="InterPro" id="IPR051674">
    <property type="entry name" value="Malate_Decarboxylase"/>
</dbReference>
<dbReference type="Proteomes" id="UP000231134">
    <property type="component" value="Unassembled WGS sequence"/>
</dbReference>
<feature type="binding site" evidence="10">
    <location>
        <begin position="75"/>
        <end position="82"/>
    </location>
    <ligand>
        <name>NADP(+)</name>
        <dbReference type="ChEBI" id="CHEBI:58349"/>
    </ligand>
</feature>
<dbReference type="FunFam" id="3.40.50.720:FF:000095">
    <property type="entry name" value="NADP-dependent malic enzyme"/>
    <property type="match status" value="1"/>
</dbReference>
<protein>
    <submittedName>
        <fullName evidence="13">Allosteric NADP-dependent malic enzyme</fullName>
    </submittedName>
</protein>
<keyword evidence="5 9" id="KW-0479">Metal-binding</keyword>
<evidence type="ECO:0000256" key="4">
    <source>
        <dbReference type="ARBA" id="ARBA00008756"/>
    </source>
</evidence>
<evidence type="ECO:0000256" key="7">
    <source>
        <dbReference type="ARBA" id="ARBA00023268"/>
    </source>
</evidence>
<feature type="binding site" evidence="10">
    <location>
        <position position="285"/>
    </location>
    <ligand>
        <name>a divalent metal cation</name>
        <dbReference type="ChEBI" id="CHEBI:60240"/>
    </ligand>
</feature>
<dbReference type="Pfam" id="PF01515">
    <property type="entry name" value="PTA_PTB"/>
    <property type="match status" value="1"/>
</dbReference>
<feature type="active site" description="Proton acceptor" evidence="8">
    <location>
        <position position="93"/>
    </location>
</feature>
<evidence type="ECO:0000256" key="1">
    <source>
        <dbReference type="ARBA" id="ARBA00001936"/>
    </source>
</evidence>
<dbReference type="InterPro" id="IPR042112">
    <property type="entry name" value="P_AcTrfase_dom2"/>
</dbReference>
<evidence type="ECO:0000256" key="5">
    <source>
        <dbReference type="ARBA" id="ARBA00022723"/>
    </source>
</evidence>
<keyword evidence="10" id="KW-0521">NADP</keyword>
<dbReference type="Gene3D" id="3.40.50.720">
    <property type="entry name" value="NAD(P)-binding Rossmann-like Domain"/>
    <property type="match status" value="1"/>
</dbReference>
<comment type="caution">
    <text evidence="13">The sequence shown here is derived from an EMBL/GenBank/DDBJ whole genome shotgun (WGS) entry which is preliminary data.</text>
</comment>
<dbReference type="SMART" id="SM01274">
    <property type="entry name" value="malic"/>
    <property type="match status" value="1"/>
</dbReference>
<evidence type="ECO:0000313" key="13">
    <source>
        <dbReference type="EMBL" id="PJJ41551.1"/>
    </source>
</evidence>
<evidence type="ECO:0000256" key="3">
    <source>
        <dbReference type="ARBA" id="ARBA00007686"/>
    </source>
</evidence>
<dbReference type="AlphaFoldDB" id="A0A2M9A752"/>
<dbReference type="InterPro" id="IPR012302">
    <property type="entry name" value="Malic_NAD-bd"/>
</dbReference>
<evidence type="ECO:0000259" key="12">
    <source>
        <dbReference type="SMART" id="SM01274"/>
    </source>
</evidence>
<dbReference type="SUPFAM" id="SSF53223">
    <property type="entry name" value="Aminoacid dehydrogenase-like, N-terminal domain"/>
    <property type="match status" value="1"/>
</dbReference>
<dbReference type="InterPro" id="IPR012188">
    <property type="entry name" value="ME_PTA"/>
</dbReference>
<organism evidence="13 14">
    <name type="scientific">Hallerella succinigenes</name>
    <dbReference type="NCBI Taxonomy" id="1896222"/>
    <lineage>
        <taxon>Bacteria</taxon>
        <taxon>Pseudomonadati</taxon>
        <taxon>Fibrobacterota</taxon>
        <taxon>Fibrobacteria</taxon>
        <taxon>Fibrobacterales</taxon>
        <taxon>Fibrobacteraceae</taxon>
        <taxon>Hallerella</taxon>
    </lineage>
</organism>
<dbReference type="InterPro" id="IPR012301">
    <property type="entry name" value="Malic_N_dom"/>
</dbReference>
<dbReference type="SUPFAM" id="SSF53659">
    <property type="entry name" value="Isocitrate/Isopropylmalate dehydrogenase-like"/>
    <property type="match status" value="1"/>
</dbReference>
<dbReference type="Pfam" id="PF00390">
    <property type="entry name" value="malic"/>
    <property type="match status" value="1"/>
</dbReference>
<reference evidence="13 14" key="1">
    <citation type="submission" date="2017-11" db="EMBL/GenBank/DDBJ databases">
        <title>Animal gut microbial communities from fecal samples from Wisconsin, USA.</title>
        <authorList>
            <person name="Neumann A."/>
        </authorList>
    </citation>
    <scope>NUCLEOTIDE SEQUENCE [LARGE SCALE GENOMIC DNA]</scope>
    <source>
        <strain evidence="13 14">UWS3</strain>
    </source>
</reference>
<dbReference type="GO" id="GO:0051287">
    <property type="term" value="F:NAD binding"/>
    <property type="evidence" value="ECO:0007669"/>
    <property type="project" value="InterPro"/>
</dbReference>
<dbReference type="GO" id="GO:0046872">
    <property type="term" value="F:metal ion binding"/>
    <property type="evidence" value="ECO:0007669"/>
    <property type="project" value="UniProtKB-KW"/>
</dbReference>
<gene>
    <name evidence="13" type="ORF">BGX16_1529</name>
</gene>
<comment type="cofactor">
    <cofactor evidence="1">
        <name>Mn(2+)</name>
        <dbReference type="ChEBI" id="CHEBI:29035"/>
    </cofactor>
</comment>
<dbReference type="GO" id="GO:0004470">
    <property type="term" value="F:malic enzyme activity"/>
    <property type="evidence" value="ECO:0007669"/>
    <property type="project" value="InterPro"/>
</dbReference>
<evidence type="ECO:0000256" key="6">
    <source>
        <dbReference type="ARBA" id="ARBA00023002"/>
    </source>
</evidence>
<keyword evidence="7" id="KW-0511">Multifunctional enzyme</keyword>
<evidence type="ECO:0000256" key="9">
    <source>
        <dbReference type="PIRSR" id="PIRSR036684-2"/>
    </source>
</evidence>
<evidence type="ECO:0000256" key="10">
    <source>
        <dbReference type="PIRSR" id="PIRSR036684-3"/>
    </source>
</evidence>
<dbReference type="InterPro" id="IPR036291">
    <property type="entry name" value="NAD(P)-bd_dom_sf"/>
</dbReference>
<dbReference type="PANTHER" id="PTHR43237">
    <property type="entry name" value="NADP-DEPENDENT MALIC ENZYME"/>
    <property type="match status" value="1"/>
</dbReference>
<dbReference type="SMART" id="SM00919">
    <property type="entry name" value="Malic_M"/>
    <property type="match status" value="1"/>
</dbReference>
<dbReference type="Gene3D" id="3.40.50.10750">
    <property type="entry name" value="Isocitrate/Isopropylmalate dehydrogenase-like"/>
    <property type="match status" value="1"/>
</dbReference>
<evidence type="ECO:0000256" key="2">
    <source>
        <dbReference type="ARBA" id="ARBA00001946"/>
    </source>
</evidence>
<sequence>MSNLKEQALAYHANGKPGKIEVIPTKPHSTQTDLGLAYTPGVAEPCREIEKDNNKAYDYTAKGNLVAVISNGTAVLGLGDIGAVAGKPVMEGKGLLFKIYAGVDVFDIEVNEKDPKKFCDIVKGIAPTFGGINLEDIKAPECFEIEETLKKELNIPVMHDDQHGTAIISSAALINALDVAGKKIDEIHAVVNGAGAAAIACTNLYVSLGIKRENIVMLDSKGVIRKDREKLTPQKAVYATDRDIHTLEEAMKGADLFLGLSKPNILTKEMLQSMAKNPIVFALANPVPEVSYDVAISSREDIIFATGRSDYPNQVNNVIGFPYIFRGALDVRATEINEHMKHAAVRAIAELARKPVPEVVNIAYNSERFSYGRNYLIPKPLDPRLLTDVSIAVAKAAVESGVAHKPITDWNAYYDKLRDMMGYDNKLMRGFTDMAKSAPKRLVFTDGENIKSIKAAVQTLTEGVAKPILLGNAEVIKDLFEQESLSMDGITIINPRSAEENDRRHKFAQIYCEENGRKGVTLPQAYDEMFRRDRFGMMLLKTGAADAVLVGNHSNMADSIETAKKVIGIRKDYNHFGALHIVSTKKGVYFLADTLVNSDANADTLVDIAKLTHDAVKFFAFDPVMAMLSYSNFGSDPKTTGCAETVRQAVKKLHEQYPEFVVDGEMQVNLAIDDKHRDRKYPFTKLFGKTVNTLIFPSLSAASTTCHMLLEMGVTENIGPVQMGLNKPVHFVEGDSSIHDIFKLAVIAVVDAIAQEKKEQSANAH</sequence>
<dbReference type="InterPro" id="IPR046346">
    <property type="entry name" value="Aminoacid_DH-like_N_sf"/>
</dbReference>
<feature type="domain" description="Malic enzyme NAD-binding" evidence="11">
    <location>
        <begin position="162"/>
        <end position="398"/>
    </location>
</feature>